<keyword evidence="3" id="KW-1185">Reference proteome</keyword>
<accession>A0A026W3D6</accession>
<gene>
    <name evidence="2" type="ORF">X777_10938</name>
</gene>
<protein>
    <submittedName>
        <fullName evidence="2">Uncharacterized protein</fullName>
    </submittedName>
</protein>
<proteinExistence type="predicted"/>
<dbReference type="AlphaFoldDB" id="A0A026W3D6"/>
<evidence type="ECO:0000256" key="1">
    <source>
        <dbReference type="SAM" id="SignalP"/>
    </source>
</evidence>
<sequence>MRVHLLLILLFVGTALARARSKRQTTEPPTPEDTAATLGRFHHNDLISTIISDLLRPIMIMLMTIFQFFKPILEIIYPFIKPILDIIRPIIRTQGVTIQEILFTLFRGVNMMMRIILHTFGGLILHTQLSINIGLKDP</sequence>
<keyword evidence="1" id="KW-0732">Signal</keyword>
<dbReference type="Proteomes" id="UP000053097">
    <property type="component" value="Unassembled WGS sequence"/>
</dbReference>
<evidence type="ECO:0000313" key="2">
    <source>
        <dbReference type="EMBL" id="EZA50587.1"/>
    </source>
</evidence>
<organism evidence="2 3">
    <name type="scientific">Ooceraea biroi</name>
    <name type="common">Clonal raider ant</name>
    <name type="synonym">Cerapachys biroi</name>
    <dbReference type="NCBI Taxonomy" id="2015173"/>
    <lineage>
        <taxon>Eukaryota</taxon>
        <taxon>Metazoa</taxon>
        <taxon>Ecdysozoa</taxon>
        <taxon>Arthropoda</taxon>
        <taxon>Hexapoda</taxon>
        <taxon>Insecta</taxon>
        <taxon>Pterygota</taxon>
        <taxon>Neoptera</taxon>
        <taxon>Endopterygota</taxon>
        <taxon>Hymenoptera</taxon>
        <taxon>Apocrita</taxon>
        <taxon>Aculeata</taxon>
        <taxon>Formicoidea</taxon>
        <taxon>Formicidae</taxon>
        <taxon>Dorylinae</taxon>
        <taxon>Ooceraea</taxon>
    </lineage>
</organism>
<name>A0A026W3D6_OOCBI</name>
<feature type="signal peptide" evidence="1">
    <location>
        <begin position="1"/>
        <end position="19"/>
    </location>
</feature>
<evidence type="ECO:0000313" key="3">
    <source>
        <dbReference type="Proteomes" id="UP000053097"/>
    </source>
</evidence>
<feature type="chain" id="PRO_5001545258" evidence="1">
    <location>
        <begin position="20"/>
        <end position="138"/>
    </location>
</feature>
<reference evidence="2 3" key="1">
    <citation type="journal article" date="2014" name="Curr. Biol.">
        <title>The genome of the clonal raider ant Cerapachys biroi.</title>
        <authorList>
            <person name="Oxley P.R."/>
            <person name="Ji L."/>
            <person name="Fetter-Pruneda I."/>
            <person name="McKenzie S.K."/>
            <person name="Li C."/>
            <person name="Hu H."/>
            <person name="Zhang G."/>
            <person name="Kronauer D.J."/>
        </authorList>
    </citation>
    <scope>NUCLEOTIDE SEQUENCE [LARGE SCALE GENOMIC DNA]</scope>
</reference>
<dbReference type="EMBL" id="KK107453">
    <property type="protein sequence ID" value="EZA50587.1"/>
    <property type="molecule type" value="Genomic_DNA"/>
</dbReference>